<reference evidence="2" key="1">
    <citation type="journal article" date="2020" name="Stud. Mycol.">
        <title>101 Dothideomycetes genomes: a test case for predicting lifestyles and emergence of pathogens.</title>
        <authorList>
            <person name="Haridas S."/>
            <person name="Albert R."/>
            <person name="Binder M."/>
            <person name="Bloem J."/>
            <person name="Labutti K."/>
            <person name="Salamov A."/>
            <person name="Andreopoulos B."/>
            <person name="Baker S."/>
            <person name="Barry K."/>
            <person name="Bills G."/>
            <person name="Bluhm B."/>
            <person name="Cannon C."/>
            <person name="Castanera R."/>
            <person name="Culley D."/>
            <person name="Daum C."/>
            <person name="Ezra D."/>
            <person name="Gonzalez J."/>
            <person name="Henrissat B."/>
            <person name="Kuo A."/>
            <person name="Liang C."/>
            <person name="Lipzen A."/>
            <person name="Lutzoni F."/>
            <person name="Magnuson J."/>
            <person name="Mondo S."/>
            <person name="Nolan M."/>
            <person name="Ohm R."/>
            <person name="Pangilinan J."/>
            <person name="Park H.-J."/>
            <person name="Ramirez L."/>
            <person name="Alfaro M."/>
            <person name="Sun H."/>
            <person name="Tritt A."/>
            <person name="Yoshinaga Y."/>
            <person name="Zwiers L.-H."/>
            <person name="Turgeon B."/>
            <person name="Goodwin S."/>
            <person name="Spatafora J."/>
            <person name="Crous P."/>
            <person name="Grigoriev I."/>
        </authorList>
    </citation>
    <scope>NUCLEOTIDE SEQUENCE</scope>
    <source>
        <strain evidence="2">CBS 175.79</strain>
    </source>
</reference>
<proteinExistence type="predicted"/>
<keyword evidence="3" id="KW-1185">Reference proteome</keyword>
<sequence>MGTRVSSSDRCVGPRTFFCFVFDNRKGGDGSKVPECVYPTPIHLDGDLTNYNRQRELCDWVGNWSKGWVRYGMFGSSFTFMSLRSGGKGIPGTLAAFGAVGAFSAEPCGCVCDNPVSSSRVRLLYFPFLFLFFFSLFLSVWLVV</sequence>
<keyword evidence="1" id="KW-1133">Transmembrane helix</keyword>
<evidence type="ECO:0000313" key="3">
    <source>
        <dbReference type="Proteomes" id="UP000799778"/>
    </source>
</evidence>
<dbReference type="AlphaFoldDB" id="A0A6A5Y0N8"/>
<dbReference type="RefSeq" id="XP_033387361.1">
    <property type="nucleotide sequence ID" value="XM_033520790.1"/>
</dbReference>
<protein>
    <submittedName>
        <fullName evidence="2">Uncharacterized protein</fullName>
    </submittedName>
</protein>
<keyword evidence="1" id="KW-0812">Transmembrane</keyword>
<dbReference type="EMBL" id="ML978067">
    <property type="protein sequence ID" value="KAF2019022.1"/>
    <property type="molecule type" value="Genomic_DNA"/>
</dbReference>
<evidence type="ECO:0000313" key="2">
    <source>
        <dbReference type="EMBL" id="KAF2019022.1"/>
    </source>
</evidence>
<feature type="transmembrane region" description="Helical" evidence="1">
    <location>
        <begin position="123"/>
        <end position="143"/>
    </location>
</feature>
<accession>A0A6A5Y0N8</accession>
<evidence type="ECO:0000256" key="1">
    <source>
        <dbReference type="SAM" id="Phobius"/>
    </source>
</evidence>
<dbReference type="GeneID" id="54278187"/>
<organism evidence="2 3">
    <name type="scientific">Aaosphaeria arxii CBS 175.79</name>
    <dbReference type="NCBI Taxonomy" id="1450172"/>
    <lineage>
        <taxon>Eukaryota</taxon>
        <taxon>Fungi</taxon>
        <taxon>Dikarya</taxon>
        <taxon>Ascomycota</taxon>
        <taxon>Pezizomycotina</taxon>
        <taxon>Dothideomycetes</taxon>
        <taxon>Pleosporomycetidae</taxon>
        <taxon>Pleosporales</taxon>
        <taxon>Pleosporales incertae sedis</taxon>
        <taxon>Aaosphaeria</taxon>
    </lineage>
</organism>
<keyword evidence="1" id="KW-0472">Membrane</keyword>
<name>A0A6A5Y0N8_9PLEO</name>
<gene>
    <name evidence="2" type="ORF">BU24DRAFT_110789</name>
</gene>
<dbReference type="Proteomes" id="UP000799778">
    <property type="component" value="Unassembled WGS sequence"/>
</dbReference>